<dbReference type="InterPro" id="IPR002942">
    <property type="entry name" value="S4_RNA-bd"/>
</dbReference>
<dbReference type="InterPro" id="IPR040591">
    <property type="entry name" value="RqcP2_RBD"/>
</dbReference>
<dbReference type="eggNOG" id="COG2302">
    <property type="taxonomic scope" value="Bacteria"/>
</dbReference>
<name>F7NLB7_9FIRM</name>
<dbReference type="PROSITE" id="PS50889">
    <property type="entry name" value="S4"/>
    <property type="match status" value="1"/>
</dbReference>
<dbReference type="Proteomes" id="UP000003240">
    <property type="component" value="Unassembled WGS sequence"/>
</dbReference>
<dbReference type="RefSeq" id="WP_004573463.1">
    <property type="nucleotide sequence ID" value="NZ_AFGF01000126.1"/>
</dbReference>
<dbReference type="SMART" id="SM00363">
    <property type="entry name" value="S4"/>
    <property type="match status" value="1"/>
</dbReference>
<dbReference type="Gene3D" id="3.10.290.10">
    <property type="entry name" value="RNA-binding S4 domain"/>
    <property type="match status" value="1"/>
</dbReference>
<keyword evidence="4" id="KW-1185">Reference proteome</keyword>
<dbReference type="Gene3D" id="3.30.1370.160">
    <property type="match status" value="1"/>
</dbReference>
<evidence type="ECO:0000313" key="4">
    <source>
        <dbReference type="Proteomes" id="UP000003240"/>
    </source>
</evidence>
<accession>F7NLB7</accession>
<dbReference type="AlphaFoldDB" id="F7NLB7"/>
<reference evidence="3 4" key="1">
    <citation type="journal article" date="2011" name="EMBO J.">
        <title>Structural diversity of bacterial flagellar motors.</title>
        <authorList>
            <person name="Chen S."/>
            <person name="Beeby M."/>
            <person name="Murphy G.E."/>
            <person name="Leadbetter J.R."/>
            <person name="Hendrixson D.R."/>
            <person name="Briegel A."/>
            <person name="Li Z."/>
            <person name="Shi J."/>
            <person name="Tocheva E.I."/>
            <person name="Muller A."/>
            <person name="Dobro M.J."/>
            <person name="Jensen G.J."/>
        </authorList>
    </citation>
    <scope>NUCLEOTIDE SEQUENCE [LARGE SCALE GENOMIC DNA]</scope>
    <source>
        <strain evidence="3 4">DSM 6540</strain>
    </source>
</reference>
<organism evidence="3 4">
    <name type="scientific">Acetonema longum DSM 6540</name>
    <dbReference type="NCBI Taxonomy" id="1009370"/>
    <lineage>
        <taxon>Bacteria</taxon>
        <taxon>Bacillati</taxon>
        <taxon>Bacillota</taxon>
        <taxon>Negativicutes</taxon>
        <taxon>Acetonemataceae</taxon>
        <taxon>Acetonema</taxon>
    </lineage>
</organism>
<comment type="caution">
    <text evidence="3">The sequence shown here is derived from an EMBL/GenBank/DDBJ whole genome shotgun (WGS) entry which is preliminary data.</text>
</comment>
<evidence type="ECO:0000313" key="3">
    <source>
        <dbReference type="EMBL" id="EGO63222.1"/>
    </source>
</evidence>
<evidence type="ECO:0000259" key="2">
    <source>
        <dbReference type="SMART" id="SM00363"/>
    </source>
</evidence>
<dbReference type="PANTHER" id="PTHR13633">
    <property type="entry name" value="MITOCHONDRIAL TRANSCRIPTION RESCUE FACTOR 1"/>
    <property type="match status" value="1"/>
</dbReference>
<keyword evidence="1" id="KW-0694">RNA-binding</keyword>
<dbReference type="Pfam" id="PF01479">
    <property type="entry name" value="S4"/>
    <property type="match status" value="1"/>
</dbReference>
<dbReference type="InterPro" id="IPR012677">
    <property type="entry name" value="Nucleotide-bd_a/b_plait_sf"/>
</dbReference>
<gene>
    <name evidence="3" type="ORF">ALO_14447</name>
</gene>
<evidence type="ECO:0000256" key="1">
    <source>
        <dbReference type="PROSITE-ProRule" id="PRU00182"/>
    </source>
</evidence>
<dbReference type="STRING" id="1009370.ALO_14447"/>
<dbReference type="CDD" id="cd00165">
    <property type="entry name" value="S4"/>
    <property type="match status" value="1"/>
</dbReference>
<dbReference type="SUPFAM" id="SSF55174">
    <property type="entry name" value="Alpha-L RNA-binding motif"/>
    <property type="match status" value="1"/>
</dbReference>
<dbReference type="InterPro" id="IPR036986">
    <property type="entry name" value="S4_RNA-bd_sf"/>
</dbReference>
<dbReference type="OrthoDB" id="9812787at2"/>
<dbReference type="GO" id="GO:0003723">
    <property type="term" value="F:RNA binding"/>
    <property type="evidence" value="ECO:0007669"/>
    <property type="project" value="UniProtKB-KW"/>
</dbReference>
<feature type="domain" description="RNA-binding S4" evidence="2">
    <location>
        <begin position="187"/>
        <end position="251"/>
    </location>
</feature>
<dbReference type="Gene3D" id="3.30.70.330">
    <property type="match status" value="1"/>
</dbReference>
<proteinExistence type="predicted"/>
<protein>
    <submittedName>
        <fullName evidence="3">RNA-binding S4 domain protein</fullName>
    </submittedName>
</protein>
<sequence length="263" mass="29149">MSEREKIIRYYRASGEAELAAKLLDIAEAALRYQKYKISDFLDPFGISVAETIIAHYGRLRLASDGGYPGAERVKAAFVTNDYMGTIDFGISVLAVQYDSRYYSLSHRDVLGALTGAGLKREVIGDIIPGDRQYQYQILIDAKLVEFVLRNLTQIGPAPVQLSLLDLTEIVPREETLKEIRATVASLRLDSVAAAGFGTSRTKMAAEIMAEKVRVNWQDARNSSQIIKPGDVIAMRGRGRVEVCEIGGQTKKGRTSLLLKRYL</sequence>
<dbReference type="EMBL" id="AFGF01000126">
    <property type="protein sequence ID" value="EGO63222.1"/>
    <property type="molecule type" value="Genomic_DNA"/>
</dbReference>
<dbReference type="Pfam" id="PF17774">
    <property type="entry name" value="YlmH_RBD"/>
    <property type="match status" value="1"/>
</dbReference>
<dbReference type="PANTHER" id="PTHR13633:SF3">
    <property type="entry name" value="MITOCHONDRIAL TRANSCRIPTION RESCUE FACTOR 1"/>
    <property type="match status" value="1"/>
</dbReference>